<comment type="similarity">
    <text evidence="3">Belongs to the squalene monooxygenase family.</text>
</comment>
<dbReference type="OrthoDB" id="1678617at2759"/>
<reference evidence="14 15" key="1">
    <citation type="journal article" date="2014" name="Genome Biol. Evol.">
        <title>The secreted proteins of Achlya hypogyna and Thraustotheca clavata identify the ancestral oomycete secretome and reveal gene acquisitions by horizontal gene transfer.</title>
        <authorList>
            <person name="Misner I."/>
            <person name="Blouin N."/>
            <person name="Leonard G."/>
            <person name="Richards T.A."/>
            <person name="Lane C.E."/>
        </authorList>
    </citation>
    <scope>NUCLEOTIDE SEQUENCE [LARGE SCALE GENOMIC DNA]</scope>
    <source>
        <strain evidence="14 15">ATCC 48635</strain>
    </source>
</reference>
<dbReference type="AlphaFoldDB" id="A0A1V9ZRK4"/>
<dbReference type="STRING" id="1202772.A0A1V9ZRK4"/>
<comment type="subcellular location">
    <subcellularLocation>
        <location evidence="2">Membrane</location>
        <topology evidence="2">Multi-pass membrane protein</topology>
    </subcellularLocation>
</comment>
<organism evidence="14 15">
    <name type="scientific">Achlya hypogyna</name>
    <name type="common">Oomycete</name>
    <name type="synonym">Protoachlya hypogyna</name>
    <dbReference type="NCBI Taxonomy" id="1202772"/>
    <lineage>
        <taxon>Eukaryota</taxon>
        <taxon>Sar</taxon>
        <taxon>Stramenopiles</taxon>
        <taxon>Oomycota</taxon>
        <taxon>Saprolegniomycetes</taxon>
        <taxon>Saprolegniales</taxon>
        <taxon>Achlyaceae</taxon>
        <taxon>Achlya</taxon>
    </lineage>
</organism>
<dbReference type="PANTHER" id="PTHR10835:SF0">
    <property type="entry name" value="SQUALENE MONOOXYGENASE"/>
    <property type="match status" value="1"/>
</dbReference>
<dbReference type="InterPro" id="IPR040125">
    <property type="entry name" value="Squalene_monox"/>
</dbReference>
<keyword evidence="15" id="KW-1185">Reference proteome</keyword>
<dbReference type="GO" id="GO:0005783">
    <property type="term" value="C:endoplasmic reticulum"/>
    <property type="evidence" value="ECO:0007669"/>
    <property type="project" value="TreeGrafter"/>
</dbReference>
<gene>
    <name evidence="14" type="ORF">ACHHYP_03277</name>
</gene>
<dbReference type="GO" id="GO:0016126">
    <property type="term" value="P:sterol biosynthetic process"/>
    <property type="evidence" value="ECO:0007669"/>
    <property type="project" value="InterPro"/>
</dbReference>
<dbReference type="GO" id="GO:0016020">
    <property type="term" value="C:membrane"/>
    <property type="evidence" value="ECO:0007669"/>
    <property type="project" value="UniProtKB-SubCell"/>
</dbReference>
<evidence type="ECO:0000313" key="15">
    <source>
        <dbReference type="Proteomes" id="UP000243579"/>
    </source>
</evidence>
<dbReference type="PRINTS" id="PR00420">
    <property type="entry name" value="RNGMNOXGNASE"/>
</dbReference>
<evidence type="ECO:0000313" key="14">
    <source>
        <dbReference type="EMBL" id="OQS00634.1"/>
    </source>
</evidence>
<accession>A0A1V9ZRK4</accession>
<evidence type="ECO:0000256" key="8">
    <source>
        <dbReference type="ARBA" id="ARBA00022989"/>
    </source>
</evidence>
<dbReference type="EC" id="1.14.14.17" evidence="4"/>
<dbReference type="Gene3D" id="3.50.50.60">
    <property type="entry name" value="FAD/NAD(P)-binding domain"/>
    <property type="match status" value="1"/>
</dbReference>
<evidence type="ECO:0000256" key="3">
    <source>
        <dbReference type="ARBA" id="ARBA00008802"/>
    </source>
</evidence>
<evidence type="ECO:0000256" key="1">
    <source>
        <dbReference type="ARBA" id="ARBA00001974"/>
    </source>
</evidence>
<dbReference type="SUPFAM" id="SSF51905">
    <property type="entry name" value="FAD/NAD(P)-binding domain"/>
    <property type="match status" value="1"/>
</dbReference>
<dbReference type="InterPro" id="IPR036188">
    <property type="entry name" value="FAD/NAD-bd_sf"/>
</dbReference>
<dbReference type="Pfam" id="PF01266">
    <property type="entry name" value="DAO"/>
    <property type="match status" value="1"/>
</dbReference>
<feature type="transmembrane region" description="Helical" evidence="11">
    <location>
        <begin position="127"/>
        <end position="144"/>
    </location>
</feature>
<dbReference type="InterPro" id="IPR013698">
    <property type="entry name" value="Squalene_epoxidase"/>
</dbReference>
<dbReference type="Proteomes" id="UP000243579">
    <property type="component" value="Unassembled WGS sequence"/>
</dbReference>
<evidence type="ECO:0000259" key="12">
    <source>
        <dbReference type="Pfam" id="PF01266"/>
    </source>
</evidence>
<keyword evidence="6 11" id="KW-0812">Transmembrane</keyword>
<keyword evidence="5" id="KW-0285">Flavoprotein</keyword>
<dbReference type="GO" id="GO:0050660">
    <property type="term" value="F:flavin adenine dinucleotide binding"/>
    <property type="evidence" value="ECO:0007669"/>
    <property type="project" value="InterPro"/>
</dbReference>
<evidence type="ECO:0000256" key="4">
    <source>
        <dbReference type="ARBA" id="ARBA00012312"/>
    </source>
</evidence>
<evidence type="ECO:0000256" key="7">
    <source>
        <dbReference type="ARBA" id="ARBA00022827"/>
    </source>
</evidence>
<evidence type="ECO:0000256" key="5">
    <source>
        <dbReference type="ARBA" id="ARBA00022630"/>
    </source>
</evidence>
<dbReference type="GO" id="GO:0004506">
    <property type="term" value="F:squalene monooxygenase activity"/>
    <property type="evidence" value="ECO:0007669"/>
    <property type="project" value="UniProtKB-EC"/>
</dbReference>
<feature type="domain" description="Squalene epoxidase" evidence="13">
    <location>
        <begin position="302"/>
        <end position="575"/>
    </location>
</feature>
<keyword evidence="10 11" id="KW-0472">Membrane</keyword>
<keyword evidence="8 11" id="KW-1133">Transmembrane helix</keyword>
<evidence type="ECO:0000256" key="6">
    <source>
        <dbReference type="ARBA" id="ARBA00022692"/>
    </source>
</evidence>
<keyword evidence="9" id="KW-0560">Oxidoreductase</keyword>
<comment type="cofactor">
    <cofactor evidence="1">
        <name>FAD</name>
        <dbReference type="ChEBI" id="CHEBI:57692"/>
    </cofactor>
</comment>
<dbReference type="PANTHER" id="PTHR10835">
    <property type="entry name" value="SQUALENE MONOOXYGENASE"/>
    <property type="match status" value="1"/>
</dbReference>
<evidence type="ECO:0000256" key="11">
    <source>
        <dbReference type="SAM" id="Phobius"/>
    </source>
</evidence>
<name>A0A1V9ZRK4_ACHHY</name>
<evidence type="ECO:0000256" key="2">
    <source>
        <dbReference type="ARBA" id="ARBA00004141"/>
    </source>
</evidence>
<feature type="domain" description="FAD dependent oxidoreductase" evidence="12">
    <location>
        <begin position="126"/>
        <end position="156"/>
    </location>
</feature>
<dbReference type="Pfam" id="PF08491">
    <property type="entry name" value="SE"/>
    <property type="match status" value="1"/>
</dbReference>
<feature type="transmembrane region" description="Helical" evidence="11">
    <location>
        <begin position="89"/>
        <end position="107"/>
    </location>
</feature>
<keyword evidence="14" id="KW-0503">Monooxygenase</keyword>
<evidence type="ECO:0000256" key="9">
    <source>
        <dbReference type="ARBA" id="ARBA00023002"/>
    </source>
</evidence>
<comment type="caution">
    <text evidence="14">The sequence shown here is derived from an EMBL/GenBank/DDBJ whole genome shotgun (WGS) entry which is preliminary data.</text>
</comment>
<sequence>MILVIASVVILSETLRTMLQDAFAVLCQQFADAPLFFSLLLAVLVTCCLVRASLIQTMNTTSVLVIGFAAASYRANEHDIPRPLSFEQAAGVVALVYLLGFVGMWAVKPAPKYTNDKYAEPNPDADVIIIGGGTTGCAMAMGLAKQGKKVLVFEKTLEYQDRFVGELMQPGGLDALRSLDLLDCAETETDIKADGYYILKTKKGSEDHVVLPYPERIPKTFLEYLGYSRAPNGTAKQYGRGFHNGKFVDRLRAKVFAHENVTCIEGTVTKLISDTKTDICRGVQYRRKAPAEDVDMPVEQAKAPLVIVCDGLWSGLRRELSTDQPKQISSFIAILMKHPAMEASVPFRGYGHVILAEPSPIVVYQISPTETRVLVDVPGKVPSQSNGDLTKHLLEVVAPQMPEASHAAFIQAVNEGPVKSMPNREFMTTQPSLGRCIMIGDSWNMRHPLTGGGMSVALRDAVLLSDLLGKVDFVDADAIAQARHTFEETRVNHSSTINILANALYHVFAIPDGYSNVAAREDLRESCYQYLKLGGMFSSGPLGLLCALTPKPFVLATHFFMVAGYAASRVLGPVPTPGRLLHCYRVFHEACMIIMPLLERENVTILAWTPLACLINVIFPFRR</sequence>
<dbReference type="InterPro" id="IPR006076">
    <property type="entry name" value="FAD-dep_OxRdtase"/>
</dbReference>
<feature type="transmembrane region" description="Helical" evidence="11">
    <location>
        <begin position="34"/>
        <end position="54"/>
    </location>
</feature>
<evidence type="ECO:0000256" key="10">
    <source>
        <dbReference type="ARBA" id="ARBA00023136"/>
    </source>
</evidence>
<keyword evidence="7" id="KW-0274">FAD</keyword>
<protein>
    <recommendedName>
        <fullName evidence="4">squalene monooxygenase</fullName>
        <ecNumber evidence="4">1.14.14.17</ecNumber>
    </recommendedName>
</protein>
<evidence type="ECO:0000259" key="13">
    <source>
        <dbReference type="Pfam" id="PF08491"/>
    </source>
</evidence>
<proteinExistence type="inferred from homology"/>
<dbReference type="EMBL" id="JNBR01000028">
    <property type="protein sequence ID" value="OQS00634.1"/>
    <property type="molecule type" value="Genomic_DNA"/>
</dbReference>